<evidence type="ECO:0000256" key="1">
    <source>
        <dbReference type="PIRNR" id="PIRNR006386"/>
    </source>
</evidence>
<keyword evidence="1 4" id="KW-0413">Isomerase</keyword>
<dbReference type="RefSeq" id="WP_127763331.1">
    <property type="nucleotide sequence ID" value="NZ_SADE01000001.1"/>
</dbReference>
<proteinExistence type="inferred from homology"/>
<evidence type="ECO:0000256" key="2">
    <source>
        <dbReference type="PIRSR" id="PIRSR006386-1"/>
    </source>
</evidence>
<keyword evidence="5" id="KW-1185">Reference proteome</keyword>
<comment type="catalytic activity">
    <reaction evidence="1">
        <text>2-hydroxychromene-2-carboxylate = (3E)-4-(2-hydroxyphenyl)-2-oxobut-3-enoate</text>
        <dbReference type="Rhea" id="RHEA:27401"/>
        <dbReference type="ChEBI" id="CHEBI:59350"/>
        <dbReference type="ChEBI" id="CHEBI:59353"/>
        <dbReference type="EC" id="5.99.1.4"/>
    </reaction>
</comment>
<organism evidence="4 5">
    <name type="scientific">Hwanghaeella grinnelliae</name>
    <dbReference type="NCBI Taxonomy" id="2500179"/>
    <lineage>
        <taxon>Bacteria</taxon>
        <taxon>Pseudomonadati</taxon>
        <taxon>Pseudomonadota</taxon>
        <taxon>Alphaproteobacteria</taxon>
        <taxon>Rhodospirillales</taxon>
        <taxon>Rhodospirillaceae</taxon>
        <taxon>Hwanghaeella</taxon>
    </lineage>
</organism>
<dbReference type="Gene3D" id="3.40.30.10">
    <property type="entry name" value="Glutaredoxin"/>
    <property type="match status" value="1"/>
</dbReference>
<protein>
    <recommendedName>
        <fullName evidence="1">2-hydroxychromene-2-carboxylate isomerase</fullName>
        <ecNumber evidence="1">5.99.1.4</ecNumber>
    </recommendedName>
</protein>
<dbReference type="InterPro" id="IPR036249">
    <property type="entry name" value="Thioredoxin-like_sf"/>
</dbReference>
<dbReference type="AlphaFoldDB" id="A0A437QTY6"/>
<dbReference type="GO" id="GO:1901170">
    <property type="term" value="P:naphthalene catabolic process"/>
    <property type="evidence" value="ECO:0007669"/>
    <property type="project" value="InterPro"/>
</dbReference>
<dbReference type="PIRSF" id="PIRSF006386">
    <property type="entry name" value="HCCAis_GSTk"/>
    <property type="match status" value="1"/>
</dbReference>
<dbReference type="EC" id="5.99.1.4" evidence="1"/>
<dbReference type="OrthoDB" id="5244108at2"/>
<dbReference type="InterPro" id="IPR044087">
    <property type="entry name" value="NahD-like"/>
</dbReference>
<feature type="domain" description="DSBA-like thioredoxin" evidence="3">
    <location>
        <begin position="13"/>
        <end position="209"/>
    </location>
</feature>
<sequence>MVEGANKAGAREIEYFYSIRSSFTYLGAQRLYALADRYGRRVVHRPVLLSIVVPAAGGVPFEKRSKAWWRMQERDMERWGEYLGIPINPDPVHHYGTMELPSGLVAAAQDHVDTGGAGDVDCLSFELLAALWRDDTDISDPSVTDTLCARCGFDSEDLRGKALSPAIQAVVKANSEEMVARGYIGAPTYAVDGEAFYGQDRLLFVERALAKT</sequence>
<dbReference type="InterPro" id="IPR051924">
    <property type="entry name" value="GST_Kappa/NadH"/>
</dbReference>
<dbReference type="PANTHER" id="PTHR42943:SF2">
    <property type="entry name" value="GLUTATHIONE S-TRANSFERASE KAPPA 1"/>
    <property type="match status" value="1"/>
</dbReference>
<dbReference type="GO" id="GO:0004602">
    <property type="term" value="F:glutathione peroxidase activity"/>
    <property type="evidence" value="ECO:0007669"/>
    <property type="project" value="TreeGrafter"/>
</dbReference>
<comment type="similarity">
    <text evidence="1">Belongs to the GST superfamily. NadH family.</text>
</comment>
<dbReference type="GO" id="GO:0006749">
    <property type="term" value="P:glutathione metabolic process"/>
    <property type="evidence" value="ECO:0007669"/>
    <property type="project" value="TreeGrafter"/>
</dbReference>
<gene>
    <name evidence="4" type="ORF">EOI86_01230</name>
</gene>
<dbReference type="SUPFAM" id="SSF52833">
    <property type="entry name" value="Thioredoxin-like"/>
    <property type="match status" value="1"/>
</dbReference>
<dbReference type="PANTHER" id="PTHR42943">
    <property type="entry name" value="GLUTATHIONE S-TRANSFERASE KAPPA"/>
    <property type="match status" value="1"/>
</dbReference>
<feature type="active site" description="Nucleophile" evidence="2">
    <location>
        <position position="21"/>
    </location>
</feature>
<evidence type="ECO:0000259" key="3">
    <source>
        <dbReference type="Pfam" id="PF01323"/>
    </source>
</evidence>
<dbReference type="InterPro" id="IPR014440">
    <property type="entry name" value="HCCAis_GSTk"/>
</dbReference>
<accession>A0A437QTY6</accession>
<dbReference type="CDD" id="cd03022">
    <property type="entry name" value="DsbA_HCCA_Iso"/>
    <property type="match status" value="1"/>
</dbReference>
<dbReference type="GO" id="GO:0004364">
    <property type="term" value="F:glutathione transferase activity"/>
    <property type="evidence" value="ECO:0007669"/>
    <property type="project" value="TreeGrafter"/>
</dbReference>
<evidence type="ECO:0000313" key="5">
    <source>
        <dbReference type="Proteomes" id="UP000287447"/>
    </source>
</evidence>
<dbReference type="GO" id="GO:0018845">
    <property type="term" value="F:2-hydroxychromene-2-carboxylate isomerase activity"/>
    <property type="evidence" value="ECO:0007669"/>
    <property type="project" value="UniProtKB-UniRule"/>
</dbReference>
<dbReference type="Pfam" id="PF01323">
    <property type="entry name" value="DSBA"/>
    <property type="match status" value="1"/>
</dbReference>
<dbReference type="EMBL" id="SADE01000001">
    <property type="protein sequence ID" value="RVU37958.1"/>
    <property type="molecule type" value="Genomic_DNA"/>
</dbReference>
<reference evidence="5" key="1">
    <citation type="submission" date="2019-01" db="EMBL/GenBank/DDBJ databases">
        <title>Gri0909 isolated from a small marine red alga.</title>
        <authorList>
            <person name="Kim J."/>
            <person name="Jeong S.E."/>
            <person name="Jeon C.O."/>
        </authorList>
    </citation>
    <scope>NUCLEOTIDE SEQUENCE [LARGE SCALE GENOMIC DNA]</scope>
    <source>
        <strain evidence="5">Gri0909</strain>
    </source>
</reference>
<dbReference type="Proteomes" id="UP000287447">
    <property type="component" value="Unassembled WGS sequence"/>
</dbReference>
<comment type="caution">
    <text evidence="4">The sequence shown here is derived from an EMBL/GenBank/DDBJ whole genome shotgun (WGS) entry which is preliminary data.</text>
</comment>
<evidence type="ECO:0000313" key="4">
    <source>
        <dbReference type="EMBL" id="RVU37958.1"/>
    </source>
</evidence>
<name>A0A437QTY6_9PROT</name>
<dbReference type="InterPro" id="IPR001853">
    <property type="entry name" value="DSBA-like_thioredoxin_dom"/>
</dbReference>